<keyword evidence="6" id="KW-0051">Antiviral defense</keyword>
<keyword evidence="4" id="KW-0547">Nucleotide-binding</keyword>
<reference evidence="11 12" key="1">
    <citation type="journal article" date="2009" name="Stand. Genomic Sci.">
        <title>Complete genome sequence of Sanguibacter keddieii type strain (ST-74).</title>
        <authorList>
            <person name="Ivanova N."/>
            <person name="Sikorski J."/>
            <person name="Sims D."/>
            <person name="Brettin T."/>
            <person name="Detter J.C."/>
            <person name="Han C."/>
            <person name="Lapidus A."/>
            <person name="Copeland A."/>
            <person name="Glavina Del Rio T."/>
            <person name="Nolan M."/>
            <person name="Chen F."/>
            <person name="Lucas S."/>
            <person name="Tice H."/>
            <person name="Cheng J.F."/>
            <person name="Bruce D."/>
            <person name="Goodwin L."/>
            <person name="Pitluck S."/>
            <person name="Pati A."/>
            <person name="Mavromatis K."/>
            <person name="Chen A."/>
            <person name="Palaniappan K."/>
            <person name="D'haeseleer P."/>
            <person name="Chain P."/>
            <person name="Bristow J."/>
            <person name="Eisen J.A."/>
            <person name="Markowitz V."/>
            <person name="Hugenholtz P."/>
            <person name="Goker M."/>
            <person name="Pukall R."/>
            <person name="Klenk H.P."/>
            <person name="Kyrpides N.C."/>
        </authorList>
    </citation>
    <scope>NUCLEOTIDE SEQUENCE [LARGE SCALE GENOMIC DNA]</scope>
    <source>
        <strain evidence="12">ATCC 51767 / DSM 10542 / NCFB 3025 / ST-74</strain>
    </source>
</reference>
<evidence type="ECO:0000256" key="8">
    <source>
        <dbReference type="SAM" id="MobiDB-lite"/>
    </source>
</evidence>
<evidence type="ECO:0000256" key="6">
    <source>
        <dbReference type="ARBA" id="ARBA00023118"/>
    </source>
</evidence>
<dbReference type="STRING" id="446469.Sked_15340"/>
<evidence type="ECO:0000313" key="11">
    <source>
        <dbReference type="EMBL" id="ACZ21469.1"/>
    </source>
</evidence>
<feature type="transmembrane region" description="Helical" evidence="9">
    <location>
        <begin position="44"/>
        <end position="62"/>
    </location>
</feature>
<feature type="domain" description="Pycsar effector protein" evidence="10">
    <location>
        <begin position="28"/>
        <end position="178"/>
    </location>
</feature>
<evidence type="ECO:0000256" key="3">
    <source>
        <dbReference type="ARBA" id="ARBA00022692"/>
    </source>
</evidence>
<evidence type="ECO:0000256" key="7">
    <source>
        <dbReference type="ARBA" id="ARBA00023136"/>
    </source>
</evidence>
<dbReference type="InterPro" id="IPR043760">
    <property type="entry name" value="PycTM_dom"/>
</dbReference>
<evidence type="ECO:0000259" key="10">
    <source>
        <dbReference type="Pfam" id="PF18967"/>
    </source>
</evidence>
<gene>
    <name evidence="11" type="ordered locus">Sked_15340</name>
</gene>
<proteinExistence type="predicted"/>
<dbReference type="KEGG" id="ske:Sked_15340"/>
<feature type="transmembrane region" description="Helical" evidence="9">
    <location>
        <begin position="163"/>
        <end position="184"/>
    </location>
</feature>
<evidence type="ECO:0000256" key="9">
    <source>
        <dbReference type="SAM" id="Phobius"/>
    </source>
</evidence>
<comment type="subcellular location">
    <subcellularLocation>
        <location evidence="1">Cell membrane</location>
    </subcellularLocation>
</comment>
<evidence type="ECO:0000256" key="2">
    <source>
        <dbReference type="ARBA" id="ARBA00022475"/>
    </source>
</evidence>
<dbReference type="eggNOG" id="ENOG50348GT">
    <property type="taxonomic scope" value="Bacteria"/>
</dbReference>
<evidence type="ECO:0000256" key="5">
    <source>
        <dbReference type="ARBA" id="ARBA00022989"/>
    </source>
</evidence>
<keyword evidence="5 9" id="KW-1133">Transmembrane helix</keyword>
<keyword evidence="2" id="KW-1003">Cell membrane</keyword>
<evidence type="ECO:0000256" key="1">
    <source>
        <dbReference type="ARBA" id="ARBA00004236"/>
    </source>
</evidence>
<dbReference type="AlphaFoldDB" id="D1BFV8"/>
<accession>D1BFV8</accession>
<keyword evidence="3 9" id="KW-0812">Transmembrane</keyword>
<keyword evidence="12" id="KW-1185">Reference proteome</keyword>
<name>D1BFV8_SANKS</name>
<evidence type="ECO:0000256" key="4">
    <source>
        <dbReference type="ARBA" id="ARBA00022741"/>
    </source>
</evidence>
<dbReference type="EMBL" id="CP001819">
    <property type="protein sequence ID" value="ACZ21469.1"/>
    <property type="molecule type" value="Genomic_DNA"/>
</dbReference>
<sequence>MRRKSGGSKPKEPLQNAADSESNNGSLQAMDQMANWVRFADAKATVLTAAFGVLLTMLMSNAEKVVQAVKIGCLPTYVVGTLSAATLVSAGYTLFWLVRAIRPRNVVSHEAVNRFAWPSLVGVTPEALGNHSRDVSAHIDAWQQVISLSSLASRKFDACGRAINGFASLAVFSIATVASSVIWIA</sequence>
<dbReference type="Proteomes" id="UP000000322">
    <property type="component" value="Chromosome"/>
</dbReference>
<feature type="transmembrane region" description="Helical" evidence="9">
    <location>
        <begin position="74"/>
        <end position="98"/>
    </location>
</feature>
<organism evidence="11 12">
    <name type="scientific">Sanguibacter keddieii (strain ATCC 51767 / DSM 10542 / NCFB 3025 / ST-74)</name>
    <dbReference type="NCBI Taxonomy" id="446469"/>
    <lineage>
        <taxon>Bacteria</taxon>
        <taxon>Bacillati</taxon>
        <taxon>Actinomycetota</taxon>
        <taxon>Actinomycetes</taxon>
        <taxon>Micrococcales</taxon>
        <taxon>Sanguibacteraceae</taxon>
        <taxon>Sanguibacter</taxon>
    </lineage>
</organism>
<protein>
    <recommendedName>
        <fullName evidence="10">Pycsar effector protein domain-containing protein</fullName>
    </recommendedName>
</protein>
<dbReference type="Pfam" id="PF18967">
    <property type="entry name" value="PycTM"/>
    <property type="match status" value="1"/>
</dbReference>
<keyword evidence="7 9" id="KW-0472">Membrane</keyword>
<feature type="region of interest" description="Disordered" evidence="8">
    <location>
        <begin position="1"/>
        <end position="24"/>
    </location>
</feature>
<evidence type="ECO:0000313" key="12">
    <source>
        <dbReference type="Proteomes" id="UP000000322"/>
    </source>
</evidence>
<dbReference type="HOGENOM" id="CLU_1460306_0_0_11"/>